<dbReference type="PANTHER" id="PTHR46361">
    <property type="entry name" value="ELECTRON CARRIER/ PROTEIN DISULFIDE OXIDOREDUCTASE"/>
    <property type="match status" value="1"/>
</dbReference>
<feature type="region of interest" description="Disordered" evidence="1">
    <location>
        <begin position="424"/>
        <end position="444"/>
    </location>
</feature>
<reference evidence="5" key="1">
    <citation type="submission" date="2022-11" db="EMBL/GenBank/DDBJ databases">
        <authorList>
            <person name="Morgan W.R."/>
            <person name="Tartar A."/>
        </authorList>
    </citation>
    <scope>NUCLEOTIDE SEQUENCE</scope>
    <source>
        <strain evidence="5">ARSEF 373</strain>
    </source>
</reference>
<dbReference type="Pfam" id="PF08588">
    <property type="entry name" value="Duc1"/>
    <property type="match status" value="1"/>
</dbReference>
<dbReference type="PANTHER" id="PTHR46361:SF3">
    <property type="entry name" value="ELECTRON CARRIER_ PROTEIN DISULFIDE OXIDOREDUCTASE"/>
    <property type="match status" value="1"/>
</dbReference>
<protein>
    <recommendedName>
        <fullName evidence="7">PH domain-containing protein</fullName>
    </recommendedName>
</protein>
<evidence type="ECO:0000313" key="6">
    <source>
        <dbReference type="Proteomes" id="UP001146120"/>
    </source>
</evidence>
<reference evidence="5" key="2">
    <citation type="journal article" date="2023" name="Microbiol Resour">
        <title>Decontamination and Annotation of the Draft Genome Sequence of the Oomycete Lagenidium giganteum ARSEF 373.</title>
        <authorList>
            <person name="Morgan W.R."/>
            <person name="Tartar A."/>
        </authorList>
    </citation>
    <scope>NUCLEOTIDE SEQUENCE</scope>
    <source>
        <strain evidence="5">ARSEF 373</strain>
    </source>
</reference>
<feature type="chain" id="PRO_5043651780" description="PH domain-containing protein" evidence="2">
    <location>
        <begin position="17"/>
        <end position="1153"/>
    </location>
</feature>
<evidence type="ECO:0000256" key="2">
    <source>
        <dbReference type="SAM" id="SignalP"/>
    </source>
</evidence>
<keyword evidence="6" id="KW-1185">Reference proteome</keyword>
<evidence type="ECO:0008006" key="7">
    <source>
        <dbReference type="Google" id="ProtNLM"/>
    </source>
</evidence>
<evidence type="ECO:0000259" key="3">
    <source>
        <dbReference type="Pfam" id="PF04784"/>
    </source>
</evidence>
<feature type="domain" description="Domain of unknown function at the cortex 1" evidence="4">
    <location>
        <begin position="150"/>
        <end position="381"/>
    </location>
</feature>
<dbReference type="AlphaFoldDB" id="A0AAV2Z381"/>
<dbReference type="Proteomes" id="UP001146120">
    <property type="component" value="Unassembled WGS sequence"/>
</dbReference>
<accession>A0AAV2Z381</accession>
<evidence type="ECO:0000313" key="5">
    <source>
        <dbReference type="EMBL" id="DAZ99936.1"/>
    </source>
</evidence>
<evidence type="ECO:0000259" key="4">
    <source>
        <dbReference type="Pfam" id="PF08588"/>
    </source>
</evidence>
<keyword evidence="2" id="KW-0732">Signal</keyword>
<comment type="caution">
    <text evidence="5">The sequence shown here is derived from an EMBL/GenBank/DDBJ whole genome shotgun (WGS) entry which is preliminary data.</text>
</comment>
<evidence type="ECO:0000256" key="1">
    <source>
        <dbReference type="SAM" id="MobiDB-lite"/>
    </source>
</evidence>
<feature type="signal peptide" evidence="2">
    <location>
        <begin position="1"/>
        <end position="16"/>
    </location>
</feature>
<dbReference type="InterPro" id="IPR013897">
    <property type="entry name" value="Duc1"/>
</dbReference>
<dbReference type="Pfam" id="PF04784">
    <property type="entry name" value="DUF547"/>
    <property type="match status" value="1"/>
</dbReference>
<dbReference type="InterPro" id="IPR006869">
    <property type="entry name" value="DUF547"/>
</dbReference>
<sequence>MLPVVLLVLIALMALAQRLQEWLFLGCWVLYRAVFPSQNVTWLKVVCVFSGIALSALQFLHKRIEDGDDADDGNADPNKGVLPGWSLPAKSPSVHPLPLNNKVPTKCDQPREVNLDLLHQTDAMLRATDDITSSQSPAPEVPQLWLVDDVSQRRCAVNEKEPIAFETEWFKGTFLLMVRDTRATKEQQQASTWAHLFGNKRRSLWVQVQGTLKAPLAVPKAKVFVAAELPTTTRVSFPFWTQKIVNLLIAVTKKFAPHVHISFGPETDATTSTASDAGNVELAHAAFPLFQSVDELVVTPPGSVPPALGKDVLGESPSDRTKRMSTPQTTELAIGSVYTFQFYTMYADLAQWRIVNVPGLPEMPLTKIIGDNGLRLAAYGLAEPTAQSSATTVHRNAFKRYLFSFSIHHRNSASSIGVTRPATVATSTSLPSPGSNTDKPKILTPKSKLTTVPRAKDSPPVLSSHIERDNVPSQRALELLRSKFKSSSPSSLRGLLTVEKVAQLDGMSFRLDQWVEVVDRVAGNRKVSYLFEVEQAGSEASSVERRTVLRSASTVKDALLTMDWSDVTASDSSNQSKAASDSSEWKKLTVESREFLYDTINKETEGVAHVLQQIANHQPRSNLARLQQAVLHSCLTSTGKLPRMRCHQELGVQLSTAKREQMDIIMEKGVYRMHSASFMRQEWLILTTSELQLFRSFTVRPCKTIVFGHILAVKAAEPESVLANTSPTDTDTHSNRWFCVQVHLVTEVVTLFMESDALRAQFLTTLTQLIRLSAKSSQATVSSVPTPCVTIDALNGQFCLNRRNPLTELASTKAARSSLSSTVIVHVAELLKKGLRLYSTTNYPNAPVIEPKQVPELLAFLDGVERLSGVSLHAASGAWPSTHEEKLSFALNLHQLVYVHCTLVFGFPTNHAQWKKFQTLLVYSLGAPNERIHLALVDIEHILLRSRMTNGGSIHPESALKNAVPLPGPTQPQLEQLCIDQPDFRAVLALQSNASPKTTNLLQVYSWDSFVHNELNQACTRFLASDLIVVEDVDRMILLPRICEWYLDDFCVSRTQISAGKPTGDELSGGAASGTASTGNGTNSLIAASRSFVCLQKLLGFLEASQHDTVHRLLFKSGMPAQIKFHRFWTQDPAMRRSSSNVNATLQFIQSLF</sequence>
<proteinExistence type="predicted"/>
<name>A0AAV2Z381_9STRA</name>
<dbReference type="EMBL" id="DAKRPA010000073">
    <property type="protein sequence ID" value="DAZ99936.1"/>
    <property type="molecule type" value="Genomic_DNA"/>
</dbReference>
<feature type="compositionally biased region" description="Polar residues" evidence="1">
    <location>
        <begin position="424"/>
        <end position="437"/>
    </location>
</feature>
<feature type="domain" description="DUF547" evidence="3">
    <location>
        <begin position="882"/>
        <end position="1023"/>
    </location>
</feature>
<feature type="region of interest" description="Disordered" evidence="1">
    <location>
        <begin position="307"/>
        <end position="326"/>
    </location>
</feature>
<gene>
    <name evidence="5" type="ORF">N0F65_008743</name>
</gene>
<organism evidence="5 6">
    <name type="scientific">Lagenidium giganteum</name>
    <dbReference type="NCBI Taxonomy" id="4803"/>
    <lineage>
        <taxon>Eukaryota</taxon>
        <taxon>Sar</taxon>
        <taxon>Stramenopiles</taxon>
        <taxon>Oomycota</taxon>
        <taxon>Peronosporomycetes</taxon>
        <taxon>Pythiales</taxon>
        <taxon>Pythiaceae</taxon>
    </lineage>
</organism>